<sequence>MFARASTVAALLLTAACGHISVYDGTGASKNEVGIKFYAPKPYILVARTGAQAAPVSVEVVYLPDLSQPYYARTVAGLGSSKLDLAFSNGILTTVGQQTDPKLTELITSLAGVPGSLATAAKTRAETSVMLRKEATDAQLKEAADTLAAASTTLSGLLDDDAYASVVTKNQKTTLGQIAKALDKHAASLQQPGAGAKVADIAKGVESTQKSLAGVKPSDTQNASEPGKKFWGQVASVSTEVAGAAKKLKPAETPPQTFSLYEIATVDGITVLREVDFPKAAK</sequence>
<dbReference type="PROSITE" id="PS51257">
    <property type="entry name" value="PROKAR_LIPOPROTEIN"/>
    <property type="match status" value="1"/>
</dbReference>
<accession>A0AAU9AHB7</accession>
<protein>
    <recommendedName>
        <fullName evidence="4">DUF2884 family protein</fullName>
    </recommendedName>
</protein>
<name>A0AAU9AHB7_LYSEN</name>
<dbReference type="Proteomes" id="UP000218824">
    <property type="component" value="Chromosome"/>
</dbReference>
<feature type="signal peptide" evidence="1">
    <location>
        <begin position="1"/>
        <end position="20"/>
    </location>
</feature>
<gene>
    <name evidence="2" type="ORF">LEN_1462</name>
</gene>
<dbReference type="KEGG" id="lem:LEN_1462"/>
<evidence type="ECO:0000313" key="2">
    <source>
        <dbReference type="EMBL" id="BAV96949.1"/>
    </source>
</evidence>
<dbReference type="AlphaFoldDB" id="A0AAU9AHB7"/>
<evidence type="ECO:0000313" key="3">
    <source>
        <dbReference type="Proteomes" id="UP000218824"/>
    </source>
</evidence>
<reference evidence="2 3" key="1">
    <citation type="journal article" date="2017" name="DNA Res.">
        <title>Complete genome sequence and expression profile of the commercial lytic enzyme producer Lysobacter enzymogenes M497-1.</title>
        <authorList>
            <person name="Takami H."/>
            <person name="Toyoda A."/>
            <person name="Uchiyama I."/>
            <person name="Itoh T."/>
            <person name="Takaki Y."/>
            <person name="Arai W."/>
            <person name="Nishi S."/>
            <person name="Kawai M."/>
            <person name="Shinya K."/>
            <person name="Ikeda H."/>
        </authorList>
    </citation>
    <scope>NUCLEOTIDE SEQUENCE [LARGE SCALE GENOMIC DNA]</scope>
    <source>
        <strain evidence="2 3">M497-1</strain>
    </source>
</reference>
<proteinExistence type="predicted"/>
<evidence type="ECO:0008006" key="4">
    <source>
        <dbReference type="Google" id="ProtNLM"/>
    </source>
</evidence>
<organism evidence="2 3">
    <name type="scientific">Lysobacter enzymogenes</name>
    <dbReference type="NCBI Taxonomy" id="69"/>
    <lineage>
        <taxon>Bacteria</taxon>
        <taxon>Pseudomonadati</taxon>
        <taxon>Pseudomonadota</taxon>
        <taxon>Gammaproteobacteria</taxon>
        <taxon>Lysobacterales</taxon>
        <taxon>Lysobacteraceae</taxon>
        <taxon>Lysobacter</taxon>
    </lineage>
</organism>
<dbReference type="EMBL" id="AP014940">
    <property type="protein sequence ID" value="BAV96949.1"/>
    <property type="molecule type" value="Genomic_DNA"/>
</dbReference>
<feature type="chain" id="PRO_5043650379" description="DUF2884 family protein" evidence="1">
    <location>
        <begin position="21"/>
        <end position="282"/>
    </location>
</feature>
<keyword evidence="1" id="KW-0732">Signal</keyword>
<evidence type="ECO:0000256" key="1">
    <source>
        <dbReference type="SAM" id="SignalP"/>
    </source>
</evidence>